<dbReference type="InterPro" id="IPR036388">
    <property type="entry name" value="WH-like_DNA-bd_sf"/>
</dbReference>
<proteinExistence type="inferred from homology"/>
<evidence type="ECO:0000313" key="7">
    <source>
        <dbReference type="Proteomes" id="UP001601197"/>
    </source>
</evidence>
<evidence type="ECO:0000313" key="6">
    <source>
        <dbReference type="EMBL" id="MFE9169289.1"/>
    </source>
</evidence>
<dbReference type="Proteomes" id="UP001601197">
    <property type="component" value="Unassembled WGS sequence"/>
</dbReference>
<dbReference type="Gene3D" id="1.10.10.10">
    <property type="entry name" value="Winged helix-like DNA-binding domain superfamily/Winged helix DNA-binding domain"/>
    <property type="match status" value="1"/>
</dbReference>
<evidence type="ECO:0000256" key="1">
    <source>
        <dbReference type="ARBA" id="ARBA00009437"/>
    </source>
</evidence>
<dbReference type="EMBL" id="JBIAFJ010000003">
    <property type="protein sequence ID" value="MFE9169289.1"/>
    <property type="molecule type" value="Genomic_DNA"/>
</dbReference>
<gene>
    <name evidence="6" type="ORF">ACFYNZ_07145</name>
</gene>
<keyword evidence="7" id="KW-1185">Reference proteome</keyword>
<accession>A0ABW6KN30</accession>
<dbReference type="InterPro" id="IPR005119">
    <property type="entry name" value="LysR_subst-bd"/>
</dbReference>
<comment type="similarity">
    <text evidence="1">Belongs to the LysR transcriptional regulatory family.</text>
</comment>
<dbReference type="InterPro" id="IPR036390">
    <property type="entry name" value="WH_DNA-bd_sf"/>
</dbReference>
<feature type="domain" description="HTH lysR-type" evidence="5">
    <location>
        <begin position="1"/>
        <end position="58"/>
    </location>
</feature>
<keyword evidence="2" id="KW-0805">Transcription regulation</keyword>
<keyword evidence="4" id="KW-0804">Transcription</keyword>
<dbReference type="PRINTS" id="PR00039">
    <property type="entry name" value="HTHLYSR"/>
</dbReference>
<dbReference type="Pfam" id="PF00126">
    <property type="entry name" value="HTH_1"/>
    <property type="match status" value="1"/>
</dbReference>
<dbReference type="PANTHER" id="PTHR30126:SF39">
    <property type="entry name" value="HTH-TYPE TRANSCRIPTIONAL REGULATOR CYSL"/>
    <property type="match status" value="1"/>
</dbReference>
<dbReference type="SUPFAM" id="SSF53850">
    <property type="entry name" value="Periplasmic binding protein-like II"/>
    <property type="match status" value="1"/>
</dbReference>
<sequence length="301" mass="32330">MDLALLRTFVTVHRAGSFTRAAALLGLSQPAVTSQIRTLERQVGRPLFLRRARGVTPTTIGDELAHKAAPHLDALLEITESGLDDESSLRTLHLAGPPEFTAERALPALAGLTDDNGQGFALRISFGTAEETLDGLSAGHHDLAISTARPRGGPLMAAPLCDEEHVLVAAPRWAERTGSARPRHKIATPLETIPLVEVHESLPFASRYWASVFDSRPAASGTVIVPDLRAVLACVVAGAGLAVLPRYLCAAPLKRREVVALHEPAVPPLRTYFLVVRTGTLAMPHIARAHEWLLRAAADWT</sequence>
<evidence type="ECO:0000256" key="4">
    <source>
        <dbReference type="ARBA" id="ARBA00023163"/>
    </source>
</evidence>
<evidence type="ECO:0000256" key="3">
    <source>
        <dbReference type="ARBA" id="ARBA00023125"/>
    </source>
</evidence>
<dbReference type="CDD" id="cd05466">
    <property type="entry name" value="PBP2_LTTR_substrate"/>
    <property type="match status" value="1"/>
</dbReference>
<dbReference type="Pfam" id="PF03466">
    <property type="entry name" value="LysR_substrate"/>
    <property type="match status" value="1"/>
</dbReference>
<protein>
    <submittedName>
        <fullName evidence="6">LysR family transcriptional regulator</fullName>
    </submittedName>
</protein>
<dbReference type="Gene3D" id="3.40.190.290">
    <property type="match status" value="1"/>
</dbReference>
<evidence type="ECO:0000256" key="2">
    <source>
        <dbReference type="ARBA" id="ARBA00023015"/>
    </source>
</evidence>
<dbReference type="InterPro" id="IPR000847">
    <property type="entry name" value="LysR_HTH_N"/>
</dbReference>
<dbReference type="RefSeq" id="WP_388344251.1">
    <property type="nucleotide sequence ID" value="NZ_JBIAFJ010000003.1"/>
</dbReference>
<keyword evidence="3" id="KW-0238">DNA-binding</keyword>
<name>A0ABW6KN30_9ACTN</name>
<evidence type="ECO:0000259" key="5">
    <source>
        <dbReference type="PROSITE" id="PS50931"/>
    </source>
</evidence>
<reference evidence="6 7" key="1">
    <citation type="submission" date="2024-10" db="EMBL/GenBank/DDBJ databases">
        <title>The Natural Products Discovery Center: Release of the First 8490 Sequenced Strains for Exploring Actinobacteria Biosynthetic Diversity.</title>
        <authorList>
            <person name="Kalkreuter E."/>
            <person name="Kautsar S.A."/>
            <person name="Yang D."/>
            <person name="Bader C.D."/>
            <person name="Teijaro C.N."/>
            <person name="Fluegel L."/>
            <person name="Davis C.M."/>
            <person name="Simpson J.R."/>
            <person name="Lauterbach L."/>
            <person name="Steele A.D."/>
            <person name="Gui C."/>
            <person name="Meng S."/>
            <person name="Li G."/>
            <person name="Viehrig K."/>
            <person name="Ye F."/>
            <person name="Su P."/>
            <person name="Kiefer A.F."/>
            <person name="Nichols A."/>
            <person name="Cepeda A.J."/>
            <person name="Yan W."/>
            <person name="Fan B."/>
            <person name="Jiang Y."/>
            <person name="Adhikari A."/>
            <person name="Zheng C.-J."/>
            <person name="Schuster L."/>
            <person name="Cowan T.M."/>
            <person name="Smanski M.J."/>
            <person name="Chevrette M.G."/>
            <person name="De Carvalho L.P.S."/>
            <person name="Shen B."/>
        </authorList>
    </citation>
    <scope>NUCLEOTIDE SEQUENCE [LARGE SCALE GENOMIC DNA]</scope>
    <source>
        <strain evidence="6 7">NPDC007147</strain>
    </source>
</reference>
<organism evidence="6 7">
    <name type="scientific">Streptomyces kebangsaanensis</name>
    <dbReference type="NCBI Taxonomy" id="864058"/>
    <lineage>
        <taxon>Bacteria</taxon>
        <taxon>Bacillati</taxon>
        <taxon>Actinomycetota</taxon>
        <taxon>Actinomycetes</taxon>
        <taxon>Kitasatosporales</taxon>
        <taxon>Streptomycetaceae</taxon>
        <taxon>Streptomyces</taxon>
    </lineage>
</organism>
<dbReference type="PANTHER" id="PTHR30126">
    <property type="entry name" value="HTH-TYPE TRANSCRIPTIONAL REGULATOR"/>
    <property type="match status" value="1"/>
</dbReference>
<comment type="caution">
    <text evidence="6">The sequence shown here is derived from an EMBL/GenBank/DDBJ whole genome shotgun (WGS) entry which is preliminary data.</text>
</comment>
<dbReference type="PROSITE" id="PS50931">
    <property type="entry name" value="HTH_LYSR"/>
    <property type="match status" value="1"/>
</dbReference>
<dbReference type="SUPFAM" id="SSF46785">
    <property type="entry name" value="Winged helix' DNA-binding domain"/>
    <property type="match status" value="1"/>
</dbReference>